<dbReference type="RefSeq" id="WP_169316344.1">
    <property type="nucleotide sequence ID" value="NZ_BAAADN010000012.1"/>
</dbReference>
<reference evidence="3" key="2">
    <citation type="submission" date="2022-04" db="EMBL/GenBank/DDBJ databases">
        <title>Sequencing and genomic assembly of Halococcus dombrowskii.</title>
        <authorList>
            <person name="Lim S.W."/>
            <person name="MacLea K.S."/>
        </authorList>
    </citation>
    <scope>NUCLEOTIDE SEQUENCE</scope>
    <source>
        <strain evidence="3">H4</strain>
    </source>
</reference>
<dbReference type="EMBL" id="BAAADN010000012">
    <property type="protein sequence ID" value="GAA0453830.1"/>
    <property type="molecule type" value="Genomic_DNA"/>
</dbReference>
<evidence type="ECO:0000313" key="4">
    <source>
        <dbReference type="Proteomes" id="UP000830542"/>
    </source>
</evidence>
<reference evidence="2" key="3">
    <citation type="submission" date="2023-12" db="EMBL/GenBank/DDBJ databases">
        <authorList>
            <person name="Sun Q."/>
            <person name="Inoue M."/>
        </authorList>
    </citation>
    <scope>NUCLEOTIDE SEQUENCE</scope>
    <source>
        <strain evidence="2">JCM 12289</strain>
    </source>
</reference>
<keyword evidence="1" id="KW-0472">Membrane</keyword>
<sequence>MGAITDLAESINDARRSIWGEASTVGKILILVVLIASGIGIPVIIIALVAQAIAE</sequence>
<protein>
    <submittedName>
        <fullName evidence="2">Uncharacterized protein</fullName>
    </submittedName>
</protein>
<dbReference type="GeneID" id="71762002"/>
<accession>A0AAV3SED0</accession>
<dbReference type="KEGG" id="hdo:MUK72_09100"/>
<dbReference type="EMBL" id="CP095005">
    <property type="protein sequence ID" value="UOO94128.1"/>
    <property type="molecule type" value="Genomic_DNA"/>
</dbReference>
<evidence type="ECO:0000313" key="2">
    <source>
        <dbReference type="EMBL" id="GAA0453830.1"/>
    </source>
</evidence>
<keyword evidence="1" id="KW-0812">Transmembrane</keyword>
<dbReference type="Proteomes" id="UP001500962">
    <property type="component" value="Unassembled WGS sequence"/>
</dbReference>
<evidence type="ECO:0000313" key="5">
    <source>
        <dbReference type="Proteomes" id="UP001500962"/>
    </source>
</evidence>
<keyword evidence="1" id="KW-1133">Transmembrane helix</keyword>
<reference evidence="2" key="1">
    <citation type="journal article" date="2014" name="Int. J. Syst. Evol. Microbiol.">
        <title>Complete genome sequence of Corynebacterium casei LMG S-19264T (=DSM 44701T), isolated from a smear-ripened cheese.</title>
        <authorList>
            <consortium name="US DOE Joint Genome Institute (JGI-PGF)"/>
            <person name="Walter F."/>
            <person name="Albersmeier A."/>
            <person name="Kalinowski J."/>
            <person name="Ruckert C."/>
        </authorList>
    </citation>
    <scope>NUCLEOTIDE SEQUENCE</scope>
    <source>
        <strain evidence="2">JCM 12289</strain>
    </source>
</reference>
<evidence type="ECO:0000313" key="3">
    <source>
        <dbReference type="EMBL" id="UOO94128.1"/>
    </source>
</evidence>
<proteinExistence type="predicted"/>
<organism evidence="2 5">
    <name type="scientific">Halococcus dombrowskii</name>
    <dbReference type="NCBI Taxonomy" id="179637"/>
    <lineage>
        <taxon>Archaea</taxon>
        <taxon>Methanobacteriati</taxon>
        <taxon>Methanobacteriota</taxon>
        <taxon>Stenosarchaea group</taxon>
        <taxon>Halobacteria</taxon>
        <taxon>Halobacteriales</taxon>
        <taxon>Halococcaceae</taxon>
        <taxon>Halococcus</taxon>
    </lineage>
</organism>
<dbReference type="Proteomes" id="UP000830542">
    <property type="component" value="Chromosome"/>
</dbReference>
<evidence type="ECO:0000256" key="1">
    <source>
        <dbReference type="SAM" id="Phobius"/>
    </source>
</evidence>
<dbReference type="AlphaFoldDB" id="A0AAV3SED0"/>
<name>A0AAV3SED0_HALDO</name>
<gene>
    <name evidence="2" type="ORF">GCM10008985_06960</name>
    <name evidence="3" type="ORF">MUK72_09100</name>
</gene>
<feature type="transmembrane region" description="Helical" evidence="1">
    <location>
        <begin position="28"/>
        <end position="50"/>
    </location>
</feature>
<keyword evidence="4" id="KW-1185">Reference proteome</keyword>